<comment type="caution">
    <text evidence="9">The sequence shown here is derived from an EMBL/GenBank/DDBJ whole genome shotgun (WGS) entry which is preliminary data.</text>
</comment>
<dbReference type="GO" id="GO:0006281">
    <property type="term" value="P:DNA repair"/>
    <property type="evidence" value="ECO:0007669"/>
    <property type="project" value="InterPro"/>
</dbReference>
<dbReference type="SUPFAM" id="SSF64182">
    <property type="entry name" value="DHH phosphoesterases"/>
    <property type="match status" value="1"/>
</dbReference>
<comment type="similarity">
    <text evidence="1">Belongs to the RecJ family.</text>
</comment>
<dbReference type="Pfam" id="PF01368">
    <property type="entry name" value="DHH"/>
    <property type="match status" value="1"/>
</dbReference>
<dbReference type="InterPro" id="IPR038763">
    <property type="entry name" value="DHH_sf"/>
</dbReference>
<dbReference type="Proteomes" id="UP000294545">
    <property type="component" value="Unassembled WGS sequence"/>
</dbReference>
<evidence type="ECO:0000256" key="4">
    <source>
        <dbReference type="ARBA" id="ARBA00022801"/>
    </source>
</evidence>
<dbReference type="InterPro" id="IPR051673">
    <property type="entry name" value="SSDNA_exonuclease_RecJ"/>
</dbReference>
<keyword evidence="10" id="KW-1185">Reference proteome</keyword>
<evidence type="ECO:0000313" key="10">
    <source>
        <dbReference type="Proteomes" id="UP000294545"/>
    </source>
</evidence>
<dbReference type="PANTHER" id="PTHR30255:SF2">
    <property type="entry name" value="SINGLE-STRANDED-DNA-SPECIFIC EXONUCLEASE RECJ"/>
    <property type="match status" value="1"/>
</dbReference>
<protein>
    <recommendedName>
        <fullName evidence="2">Single-stranded-DNA-specific exonuclease RecJ</fullName>
    </recommendedName>
</protein>
<dbReference type="EMBL" id="SMGQ01000011">
    <property type="protein sequence ID" value="TCK97797.1"/>
    <property type="molecule type" value="Genomic_DNA"/>
</dbReference>
<dbReference type="NCBIfam" id="TIGR00644">
    <property type="entry name" value="recJ"/>
    <property type="match status" value="1"/>
</dbReference>
<dbReference type="GO" id="GO:0006310">
    <property type="term" value="P:DNA recombination"/>
    <property type="evidence" value="ECO:0007669"/>
    <property type="project" value="InterPro"/>
</dbReference>
<keyword evidence="5 9" id="KW-0269">Exonuclease</keyword>
<evidence type="ECO:0000256" key="1">
    <source>
        <dbReference type="ARBA" id="ARBA00005915"/>
    </source>
</evidence>
<dbReference type="GO" id="GO:0003676">
    <property type="term" value="F:nucleic acid binding"/>
    <property type="evidence" value="ECO:0007669"/>
    <property type="project" value="InterPro"/>
</dbReference>
<name>A0A4R1MX27_9FIRM</name>
<reference evidence="9 10" key="1">
    <citation type="submission" date="2019-03" db="EMBL/GenBank/DDBJ databases">
        <title>Genomic Encyclopedia of Type Strains, Phase IV (KMG-IV): sequencing the most valuable type-strain genomes for metagenomic binning, comparative biology and taxonomic classification.</title>
        <authorList>
            <person name="Goeker M."/>
        </authorList>
    </citation>
    <scope>NUCLEOTIDE SEQUENCE [LARGE SCALE GENOMIC DNA]</scope>
    <source>
        <strain evidence="9 10">DSM 24176</strain>
    </source>
</reference>
<evidence type="ECO:0000259" key="8">
    <source>
        <dbReference type="Pfam" id="PF17768"/>
    </source>
</evidence>
<dbReference type="Pfam" id="PF17768">
    <property type="entry name" value="RecJ_OB"/>
    <property type="match status" value="1"/>
</dbReference>
<dbReference type="GO" id="GO:0008409">
    <property type="term" value="F:5'-3' exonuclease activity"/>
    <property type="evidence" value="ECO:0007669"/>
    <property type="project" value="InterPro"/>
</dbReference>
<evidence type="ECO:0000259" key="7">
    <source>
        <dbReference type="Pfam" id="PF02272"/>
    </source>
</evidence>
<dbReference type="AlphaFoldDB" id="A0A4R1MX27"/>
<feature type="domain" description="DDH" evidence="6">
    <location>
        <begin position="78"/>
        <end position="230"/>
    </location>
</feature>
<dbReference type="InterPro" id="IPR041122">
    <property type="entry name" value="RecJ_OB"/>
</dbReference>
<feature type="domain" description="RecJ OB" evidence="8">
    <location>
        <begin position="459"/>
        <end position="563"/>
    </location>
</feature>
<dbReference type="InterPro" id="IPR001667">
    <property type="entry name" value="DDH_dom"/>
</dbReference>
<evidence type="ECO:0000256" key="3">
    <source>
        <dbReference type="ARBA" id="ARBA00022722"/>
    </source>
</evidence>
<gene>
    <name evidence="9" type="ORF">EDC19_0199</name>
</gene>
<evidence type="ECO:0000259" key="6">
    <source>
        <dbReference type="Pfam" id="PF01368"/>
    </source>
</evidence>
<accession>A0A4R1MX27</accession>
<keyword evidence="4" id="KW-0378">Hydrolase</keyword>
<keyword evidence="3" id="KW-0540">Nuclease</keyword>
<evidence type="ECO:0000313" key="9">
    <source>
        <dbReference type="EMBL" id="TCK97797.1"/>
    </source>
</evidence>
<dbReference type="RefSeq" id="WP_165868469.1">
    <property type="nucleotide sequence ID" value="NZ_SMGQ01000011.1"/>
</dbReference>
<dbReference type="InterPro" id="IPR003156">
    <property type="entry name" value="DHHA1_dom"/>
</dbReference>
<evidence type="ECO:0000256" key="2">
    <source>
        <dbReference type="ARBA" id="ARBA00019841"/>
    </source>
</evidence>
<dbReference type="Gene3D" id="3.10.310.30">
    <property type="match status" value="1"/>
</dbReference>
<feature type="domain" description="DHHA1" evidence="7">
    <location>
        <begin position="351"/>
        <end position="444"/>
    </location>
</feature>
<dbReference type="PANTHER" id="PTHR30255">
    <property type="entry name" value="SINGLE-STRANDED-DNA-SPECIFIC EXONUCLEASE RECJ"/>
    <property type="match status" value="1"/>
</dbReference>
<dbReference type="Gene3D" id="3.90.1640.30">
    <property type="match status" value="1"/>
</dbReference>
<evidence type="ECO:0000256" key="5">
    <source>
        <dbReference type="ARBA" id="ARBA00022839"/>
    </source>
</evidence>
<organism evidence="9 10">
    <name type="scientific">Natranaerovirga hydrolytica</name>
    <dbReference type="NCBI Taxonomy" id="680378"/>
    <lineage>
        <taxon>Bacteria</taxon>
        <taxon>Bacillati</taxon>
        <taxon>Bacillota</taxon>
        <taxon>Clostridia</taxon>
        <taxon>Lachnospirales</taxon>
        <taxon>Natranaerovirgaceae</taxon>
        <taxon>Natranaerovirga</taxon>
    </lineage>
</organism>
<sequence length="690" mass="78835">MIPQRKIWALREKNANQIKDKKMPQYIAKILENRGITDEEDIQKFLNPTLEQLHDPFLLKDMNQAVARVLKAIDKNEKIYIYGDYDVDGITSTSVLYLFLKNELQGNVSYYIPDRLEEGYGVNVNALKKIRDEGTQLLITVDTGITACEECQYALDIGLDVIITDHHECQDQLPHAIAVIDPKREDCHYPFDKLAGVGVVFKLIQGIALTVDHIDTEDIYKYLDIVAIGTVADIVPLVDENRVITYNAFKKIPNTWNIGLKALLKISDYKEDNKITAGFIGYRLAPRLNAGGRIGDAKRGVALFITDKEEEAYQIAQELNQENAYRQELEEKIYNEAVKIIEKENNLEEEKILVVASENWHHGVIGIVSSRITEKYYRPSLLLCIEDGVATGSARSVEGFSIFEALNRTKDIMNKFGGHDMAAGLSIDEDKIQLLQNNLNAYANEQMTPETLVPKLKADSYINVEEITVNLIEEIQQLEPYGMGNPEPQFILKGAIDEIRLVGKNNNHLRLGLSDNQTKINGIGFGMPNYDKYYKLNDSIELIGQLAINEWNGLRSPQILIKDIRHNLSSINYLLEQYNTYKYQVETDYEQHLEGFLASNNIKTIHREKFEEIYKKLNYNLKVNGGTQSIFDLIQPKTEAFIQLVLILDVFDELGLIQYKMDIPFLEYHLLKNKKVKLDSSKLYKILQQG</sequence>
<proteinExistence type="inferred from homology"/>
<dbReference type="InterPro" id="IPR004610">
    <property type="entry name" value="RecJ"/>
</dbReference>
<dbReference type="Pfam" id="PF02272">
    <property type="entry name" value="DHHA1"/>
    <property type="match status" value="1"/>
</dbReference>